<evidence type="ECO:0000313" key="1">
    <source>
        <dbReference type="EMBL" id="BCR98756.1"/>
    </source>
</evidence>
<dbReference type="RefSeq" id="XP_041542519.1">
    <property type="nucleotide sequence ID" value="XM_041688766.1"/>
</dbReference>
<keyword evidence="2" id="KW-1185">Reference proteome</keyword>
<dbReference type="AlphaFoldDB" id="A0A7R7W9A3"/>
<gene>
    <name evidence="1" type="ORF">AKAW2_40439A</name>
</gene>
<dbReference type="Proteomes" id="UP000661280">
    <property type="component" value="Chromosome 4"/>
</dbReference>
<dbReference type="KEGG" id="aluc:AKAW2_40439A"/>
<organism evidence="1 2">
    <name type="scientific">Aspergillus kawachii</name>
    <name type="common">White koji mold</name>
    <name type="synonym">Aspergillus awamori var. kawachi</name>
    <dbReference type="NCBI Taxonomy" id="1069201"/>
    <lineage>
        <taxon>Eukaryota</taxon>
        <taxon>Fungi</taxon>
        <taxon>Dikarya</taxon>
        <taxon>Ascomycota</taxon>
        <taxon>Pezizomycotina</taxon>
        <taxon>Eurotiomycetes</taxon>
        <taxon>Eurotiomycetidae</taxon>
        <taxon>Eurotiales</taxon>
        <taxon>Aspergillaceae</taxon>
        <taxon>Aspergillus</taxon>
        <taxon>Aspergillus subgen. Circumdati</taxon>
    </lineage>
</organism>
<protein>
    <submittedName>
        <fullName evidence="1">Uncharacterized protein</fullName>
    </submittedName>
</protein>
<name>A0A7R7W9A3_ASPKA</name>
<proteinExistence type="predicted"/>
<sequence>MQGTSSPTHQCMPVPQHNGAGSIQIPWSYSTAVLMPEIPRSPCALSDPPELMLSGIFPSSQYSGSSYLHQNLFTS</sequence>
<accession>A0A7R7W9A3</accession>
<dbReference type="GeneID" id="64960078"/>
<reference evidence="1" key="1">
    <citation type="submission" date="2021-01" db="EMBL/GenBank/DDBJ databases">
        <authorList>
            <consortium name="Aspergillus luchuensis mut. kawachii IFO 4304 genome sequencing consortium"/>
            <person name="Kazuki M."/>
            <person name="Futagami T."/>
        </authorList>
    </citation>
    <scope>NUCLEOTIDE SEQUENCE</scope>
    <source>
        <strain evidence="1">IFO 4308</strain>
    </source>
</reference>
<reference evidence="1" key="2">
    <citation type="submission" date="2021-02" db="EMBL/GenBank/DDBJ databases">
        <title>Aspergillus luchuensis mut. kawachii IFO 4304 genome sequence.</title>
        <authorList>
            <person name="Mori K."/>
            <person name="Kadooka C."/>
            <person name="Goto M."/>
            <person name="Futagami T."/>
        </authorList>
    </citation>
    <scope>NUCLEOTIDE SEQUENCE</scope>
    <source>
        <strain evidence="1">IFO 4308</strain>
    </source>
</reference>
<dbReference type="EMBL" id="AP024428">
    <property type="protein sequence ID" value="BCR98756.1"/>
    <property type="molecule type" value="Genomic_DNA"/>
</dbReference>
<evidence type="ECO:0000313" key="2">
    <source>
        <dbReference type="Proteomes" id="UP000661280"/>
    </source>
</evidence>